<proteinExistence type="predicted"/>
<comment type="caution">
    <text evidence="1">The sequence shown here is derived from an EMBL/GenBank/DDBJ whole genome shotgun (WGS) entry which is preliminary data.</text>
</comment>
<sequence>MKKQMIPMDKLKSISIEMEGTQYCYKGKVIINGIEPNKGVGTIDLHLVANKKPQVTIFGTPRLIPSEVNESWGLSDKNWQDVPNELLPKLTEKEQLSLHHMLEQLSES</sequence>
<gene>
    <name evidence="1" type="ORF">EK398_12035</name>
</gene>
<organism evidence="1 2">
    <name type="scientific">Enterococcus avium</name>
    <name type="common">Streptococcus avium</name>
    <dbReference type="NCBI Taxonomy" id="33945"/>
    <lineage>
        <taxon>Bacteria</taxon>
        <taxon>Bacillati</taxon>
        <taxon>Bacillota</taxon>
        <taxon>Bacilli</taxon>
        <taxon>Lactobacillales</taxon>
        <taxon>Enterococcaceae</taxon>
        <taxon>Enterococcus</taxon>
    </lineage>
</organism>
<protein>
    <submittedName>
        <fullName evidence="1">Uncharacterized protein</fullName>
    </submittedName>
</protein>
<dbReference type="EMBL" id="RYZS01000001">
    <property type="protein sequence ID" value="RVU95506.1"/>
    <property type="molecule type" value="Genomic_DNA"/>
</dbReference>
<name>A0A437UPP1_ENTAV</name>
<accession>A0A437UPP1</accession>
<dbReference type="RefSeq" id="WP_127979214.1">
    <property type="nucleotide sequence ID" value="NZ_JAHLOU010000061.1"/>
</dbReference>
<dbReference type="AlphaFoldDB" id="A0A437UPP1"/>
<dbReference type="Proteomes" id="UP000288388">
    <property type="component" value="Unassembled WGS sequence"/>
</dbReference>
<evidence type="ECO:0000313" key="1">
    <source>
        <dbReference type="EMBL" id="RVU95506.1"/>
    </source>
</evidence>
<reference evidence="1 2" key="1">
    <citation type="submission" date="2018-12" db="EMBL/GenBank/DDBJ databases">
        <title>A novel vanA-carrying plasmid in a clinical isolate of Enterococcus avium.</title>
        <authorList>
            <person name="Bernasconi O.J."/>
            <person name="Luzzaro F."/>
            <person name="Endimiani A."/>
        </authorList>
    </citation>
    <scope>NUCLEOTIDE SEQUENCE [LARGE SCALE GENOMIC DNA]</scope>
    <source>
        <strain evidence="1 2">LC0559/18</strain>
    </source>
</reference>
<evidence type="ECO:0000313" key="2">
    <source>
        <dbReference type="Proteomes" id="UP000288388"/>
    </source>
</evidence>